<dbReference type="EMBL" id="BOON01000005">
    <property type="protein sequence ID" value="GII21027.1"/>
    <property type="molecule type" value="Genomic_DNA"/>
</dbReference>
<keyword evidence="4" id="KW-0443">Lipid metabolism</keyword>
<dbReference type="GO" id="GO:0006629">
    <property type="term" value="P:lipid metabolic process"/>
    <property type="evidence" value="ECO:0007669"/>
    <property type="project" value="UniProtKB-KW"/>
</dbReference>
<evidence type="ECO:0000256" key="1">
    <source>
        <dbReference type="ARBA" id="ARBA00005189"/>
    </source>
</evidence>
<dbReference type="Proteomes" id="UP000599074">
    <property type="component" value="Unassembled WGS sequence"/>
</dbReference>
<dbReference type="SUPFAM" id="SSF55729">
    <property type="entry name" value="Acyl-CoA N-acyltransferases (Nat)"/>
    <property type="match status" value="1"/>
</dbReference>
<evidence type="ECO:0000313" key="6">
    <source>
        <dbReference type="EMBL" id="GII21027.1"/>
    </source>
</evidence>
<comment type="pathway">
    <text evidence="1">Lipid metabolism.</text>
</comment>
<accession>A0A8J3T9E1</accession>
<evidence type="ECO:0000256" key="4">
    <source>
        <dbReference type="ARBA" id="ARBA00023098"/>
    </source>
</evidence>
<keyword evidence="3" id="KW-0808">Transferase</keyword>
<evidence type="ECO:0000256" key="2">
    <source>
        <dbReference type="ARBA" id="ARBA00022516"/>
    </source>
</evidence>
<dbReference type="GO" id="GO:0016746">
    <property type="term" value="F:acyltransferase activity"/>
    <property type="evidence" value="ECO:0007669"/>
    <property type="project" value="UniProtKB-KW"/>
</dbReference>
<keyword evidence="2" id="KW-0444">Lipid biosynthesis</keyword>
<dbReference type="Gene3D" id="3.40.630.30">
    <property type="match status" value="1"/>
</dbReference>
<keyword evidence="7" id="KW-1185">Reference proteome</keyword>
<reference evidence="6" key="1">
    <citation type="submission" date="2021-01" db="EMBL/GenBank/DDBJ databases">
        <title>Whole genome shotgun sequence of Planosporangium mesophilum NBRC 109066.</title>
        <authorList>
            <person name="Komaki H."/>
            <person name="Tamura T."/>
        </authorList>
    </citation>
    <scope>NUCLEOTIDE SEQUENCE</scope>
    <source>
        <strain evidence="6">NBRC 109066</strain>
    </source>
</reference>
<sequence length="276" mass="30486">MDLGHSFTKPTTSARIDDIRSPTWRLTLPGMTILAVTGSTATARYSVQVATEGEQVRAAQRLRHHVFAGELGATLRSDVPGLDIDEFDAHCDHLIITEDISGEVVGTYRMLPPGRTDRLYSDGEFDLRPLAPLRGALVETGRSCVHPDHRTGAVINLMWAGIARYMHLAGHTWVAGCASVPQDDATAVWNQVQARHLAPPALRVTPRNPWPIRSGPERKVTMPPLLKGYLRLGAWVCGAPAHDPDFAVADLFVLLSLDRVDRRYMRHFLGDHRLGE</sequence>
<evidence type="ECO:0000313" key="7">
    <source>
        <dbReference type="Proteomes" id="UP000599074"/>
    </source>
</evidence>
<dbReference type="PANTHER" id="PTHR37323">
    <property type="entry name" value="GCN5-RELATED N-ACETYLTRANSFERASE"/>
    <property type="match status" value="1"/>
</dbReference>
<dbReference type="InterPro" id="IPR016181">
    <property type="entry name" value="Acyl_CoA_acyltransferase"/>
</dbReference>
<evidence type="ECO:0000256" key="5">
    <source>
        <dbReference type="ARBA" id="ARBA00023315"/>
    </source>
</evidence>
<evidence type="ECO:0008006" key="8">
    <source>
        <dbReference type="Google" id="ProtNLM"/>
    </source>
</evidence>
<protein>
    <recommendedName>
        <fullName evidence="8">GNAT family N-acetyltransferase</fullName>
    </recommendedName>
</protein>
<comment type="caution">
    <text evidence="6">The sequence shown here is derived from an EMBL/GenBank/DDBJ whole genome shotgun (WGS) entry which is preliminary data.</text>
</comment>
<dbReference type="AlphaFoldDB" id="A0A8J3T9E1"/>
<gene>
    <name evidence="6" type="ORF">Pme01_06240</name>
</gene>
<dbReference type="Pfam" id="PF13444">
    <property type="entry name" value="Acetyltransf_5"/>
    <property type="match status" value="1"/>
</dbReference>
<dbReference type="PANTHER" id="PTHR37323:SF1">
    <property type="entry name" value="L-ORNITHINE N(ALPHA)-ACYLTRANSFERASE"/>
    <property type="match status" value="1"/>
</dbReference>
<evidence type="ECO:0000256" key="3">
    <source>
        <dbReference type="ARBA" id="ARBA00022679"/>
    </source>
</evidence>
<proteinExistence type="predicted"/>
<dbReference type="InterPro" id="IPR052351">
    <property type="entry name" value="Ornithine_N-alpha-AT"/>
</dbReference>
<name>A0A8J3T9E1_9ACTN</name>
<keyword evidence="5" id="KW-0012">Acyltransferase</keyword>
<organism evidence="6 7">
    <name type="scientific">Planosporangium mesophilum</name>
    <dbReference type="NCBI Taxonomy" id="689768"/>
    <lineage>
        <taxon>Bacteria</taxon>
        <taxon>Bacillati</taxon>
        <taxon>Actinomycetota</taxon>
        <taxon>Actinomycetes</taxon>
        <taxon>Micromonosporales</taxon>
        <taxon>Micromonosporaceae</taxon>
        <taxon>Planosporangium</taxon>
    </lineage>
</organism>